<feature type="domain" description="ImpA N-terminal" evidence="1">
    <location>
        <begin position="33"/>
        <end position="138"/>
    </location>
</feature>
<evidence type="ECO:0000259" key="1">
    <source>
        <dbReference type="Pfam" id="PF06812"/>
    </source>
</evidence>
<name>A0A837FE45_9ENTR</name>
<dbReference type="InterPro" id="IPR010657">
    <property type="entry name" value="ImpA_N"/>
</dbReference>
<accession>A0A837FE45</accession>
<dbReference type="PANTHER" id="PTHR37024">
    <property type="entry name" value="TYPE VI SECRETION SYSTEM DUF2094 AND IMPA-RELATED DOMAIN PROTEIN"/>
    <property type="match status" value="1"/>
</dbReference>
<dbReference type="NCBIfam" id="TIGR03362">
    <property type="entry name" value="VI_chp_7"/>
    <property type="match status" value="1"/>
</dbReference>
<dbReference type="Pfam" id="PF06812">
    <property type="entry name" value="ImpA_N"/>
    <property type="match status" value="1"/>
</dbReference>
<reference evidence="2 3" key="1">
    <citation type="submission" date="2015-03" db="EMBL/GenBank/DDBJ databases">
        <authorList>
            <person name="McCorrison J."/>
            <person name="Sanka R."/>
            <person name="Adams M."/>
            <person name="Brinkac L."/>
            <person name="Nierman W."/>
            <person name="Sutton G."/>
            <person name="Nelson K."/>
            <person name="Kiedrowski L."/>
            <person name="Guerrero D."/>
            <person name="Bonomo R."/>
        </authorList>
    </citation>
    <scope>NUCLEOTIDE SEQUENCE [LARGE SCALE GENOMIC DNA]</scope>
    <source>
        <strain evidence="2 3">39373</strain>
    </source>
</reference>
<dbReference type="RefSeq" id="WP_045346478.1">
    <property type="nucleotide sequence ID" value="NZ_JZYN01000016.1"/>
</dbReference>
<protein>
    <submittedName>
        <fullName evidence="2">Type VI secretion protein</fullName>
    </submittedName>
</protein>
<sequence>MASVHTLITACQAAPEELAEQAQQRLSLWDNWLRPVQADNPTGADPGYDDDFQQMREEVNKLSGADADLICTLAEKLLTTTTKDIRVATYYAWARLHRDGEAGLADGLDLLAGLMQRFNTQLHPQRERSRQGALEWLASTRMLDSLSLYPEANNADTLRIAGALWLTEQVAEGAIPGALYQALETRLQKSGGPDAVVPQNVSDASHFMPAGEIPALTGIASGQELLAQARILADYLRNQPDGWLSAHRLIKNLRHDTLRQLPPLLADGKTRIEPPKPDQRALLKRLYLQQSWRELMEEADSLLSRGANHLWLDVQWYLHQALLKSGQEHEAAIIQADLKGLLSRLTGLETLAFNDGTPFADEVTLNWIQQQVTDSGGGWQEDSAVTAATASGDNDILQLESEALTLADSDGPDVALSWLQNRPGITTARSRWLLRLLMARVAEQTGKNELALHLLGELDGCAAAITLTQWEPDLLFEVKARRLKLLRMKAGRNDTDKTRLNPEMEHLLAGLIAIDPARAAVLCA</sequence>
<dbReference type="PANTHER" id="PTHR37024:SF5">
    <property type="entry name" value="IMPA N-TERMINAL DOMAIN-CONTAINING PROTEIN"/>
    <property type="match status" value="1"/>
</dbReference>
<dbReference type="AlphaFoldDB" id="A0A837FE45"/>
<dbReference type="Pfam" id="PF16989">
    <property type="entry name" value="T6SS_VasJ"/>
    <property type="match status" value="1"/>
</dbReference>
<dbReference type="Proteomes" id="UP000033679">
    <property type="component" value="Unassembled WGS sequence"/>
</dbReference>
<evidence type="ECO:0000313" key="3">
    <source>
        <dbReference type="Proteomes" id="UP000033679"/>
    </source>
</evidence>
<dbReference type="EMBL" id="JZYN01000016">
    <property type="protein sequence ID" value="KJM67338.1"/>
    <property type="molecule type" value="Genomic_DNA"/>
</dbReference>
<evidence type="ECO:0000313" key="2">
    <source>
        <dbReference type="EMBL" id="KJM67338.1"/>
    </source>
</evidence>
<dbReference type="InterPro" id="IPR017739">
    <property type="entry name" value="T6SS-assoc_VCA0119"/>
</dbReference>
<comment type="caution">
    <text evidence="2">The sequence shown here is derived from an EMBL/GenBank/DDBJ whole genome shotgun (WGS) entry which is preliminary data.</text>
</comment>
<gene>
    <name evidence="2" type="ORF">SS59_13870</name>
</gene>
<organism evidence="2 3">
    <name type="scientific">Enterobacter hormaechei subsp. xiangfangensis</name>
    <dbReference type="NCBI Taxonomy" id="1296536"/>
    <lineage>
        <taxon>Bacteria</taxon>
        <taxon>Pseudomonadati</taxon>
        <taxon>Pseudomonadota</taxon>
        <taxon>Gammaproteobacteria</taxon>
        <taxon>Enterobacterales</taxon>
        <taxon>Enterobacteriaceae</taxon>
        <taxon>Enterobacter</taxon>
        <taxon>Enterobacter cloacae complex</taxon>
    </lineage>
</organism>
<proteinExistence type="predicted"/>